<evidence type="ECO:0000256" key="9">
    <source>
        <dbReference type="ARBA" id="ARBA00022896"/>
    </source>
</evidence>
<accession>A0A8X8BR39</accession>
<keyword evidence="12" id="KW-0408">Iron</keyword>
<gene>
    <name evidence="18" type="primary">Plod2</name>
    <name evidence="18" type="ORF">GTO96_0000914</name>
</gene>
<dbReference type="Pfam" id="PF03171">
    <property type="entry name" value="2OG-FeII_Oxy"/>
    <property type="match status" value="1"/>
</dbReference>
<name>A0A8X8BR39_POLSE</name>
<evidence type="ECO:0000256" key="2">
    <source>
        <dbReference type="ARBA" id="ARBA00001961"/>
    </source>
</evidence>
<dbReference type="RefSeq" id="XP_039616481.1">
    <property type="nucleotide sequence ID" value="XM_039760547.1"/>
</dbReference>
<dbReference type="Proteomes" id="UP000886611">
    <property type="component" value="Unassembled WGS sequence"/>
</dbReference>
<dbReference type="InterPro" id="IPR050757">
    <property type="entry name" value="Collagen_mod_GT25"/>
</dbReference>
<dbReference type="InterPro" id="IPR006620">
    <property type="entry name" value="Pro_4_hyd_alph"/>
</dbReference>
<comment type="cofactor">
    <cofactor evidence="2">
        <name>L-ascorbate</name>
        <dbReference type="ChEBI" id="CHEBI:38290"/>
    </cofactor>
</comment>
<sequence>MAMERLKLLFFSVPILLLVTPVHLTSNMEPMPLPTDKLLVITVGTQETDGFLRFMQTAKALNYTVKVIGKGEEWKGGDVSNSIGGGQKIRLLKEIMPSYVDQEDLIVLVVDSYDVIFAGGPEELLKKFQQANHKVVFSAESLIWPDKRLADKYPSVRSGKRFLNSGGIIGYAPYISQLVQQWDLQDNDDDQLFYSKIYLDPLQRERLNMTLDHKCQIFQNLNGAVDEVLLKFGTERVRARNSLYDTLPVIIHGNRNTKIHLNFLANYIPNAWNFKSGCGICDNDLFDLSKVKEYPTVTIGIFIEQATPFVPEFFERLLNLDYPKEKIYIFLHNNEVYHEKHTQRFWEQNRNAFKSFKIVGPEENLSQGEARNMGMDLCRQDESCDYYFSIDADVVLTNPKTLKLLIEQNRKIIGPLVTRHGKLWSNFWGALSLDGYYARSEDYIDIVQGKRVGVWNIPYMAHVYLIKGETLRSELKERNYFVLEKLDPDMALCRNVRDLTIQREKDSPSPESFHMLRPPKGVFMYITNRYEFGRLVSTANYNTSHLNSDLWQIFENPTDWKEKYIHSNYTKIFTENLTEQPCPDVFWFPVFSEAACDELVEEMENYGIWSGGKNIDKRISGGYENVPTDDIHMTQINYEKEWLHFIREFISPVTLKVFAGYYTKGFALLNFVVKYTPERQPSLRPHHDTSTFTINIALNSKGRDFQGGGCRFHRYNCSVESPRKGWSFMHPGRLTHLHEGLPTTSGTRYIAVSFIDP</sequence>
<feature type="non-terminal residue" evidence="18">
    <location>
        <position position="1"/>
    </location>
</feature>
<dbReference type="AlphaFoldDB" id="A0A8X8BR39"/>
<evidence type="ECO:0000256" key="5">
    <source>
        <dbReference type="ARBA" id="ARBA00012264"/>
    </source>
</evidence>
<evidence type="ECO:0000256" key="16">
    <source>
        <dbReference type="SAM" id="SignalP"/>
    </source>
</evidence>
<comment type="catalytic activity">
    <reaction evidence="15">
        <text>L-lysyl-[collagen] + 2-oxoglutarate + O2 = (5R)-5-hydroxy-L-lysyl-[collagen] + succinate + CO2</text>
        <dbReference type="Rhea" id="RHEA:16569"/>
        <dbReference type="Rhea" id="RHEA-COMP:12751"/>
        <dbReference type="Rhea" id="RHEA-COMP:12752"/>
        <dbReference type="ChEBI" id="CHEBI:15379"/>
        <dbReference type="ChEBI" id="CHEBI:16526"/>
        <dbReference type="ChEBI" id="CHEBI:16810"/>
        <dbReference type="ChEBI" id="CHEBI:29969"/>
        <dbReference type="ChEBI" id="CHEBI:30031"/>
        <dbReference type="ChEBI" id="CHEBI:133442"/>
        <dbReference type="EC" id="1.14.11.4"/>
    </reaction>
</comment>
<keyword evidence="13" id="KW-0472">Membrane</keyword>
<evidence type="ECO:0000256" key="1">
    <source>
        <dbReference type="ARBA" id="ARBA00001954"/>
    </source>
</evidence>
<dbReference type="PANTHER" id="PTHR10730">
    <property type="entry name" value="PROCOLLAGEN-LYSINE,2-OXOGLUTARATE 5-DIOXYGENASE/GLYCOSYLTRANSFERASE 25 FAMILY MEMBER"/>
    <property type="match status" value="1"/>
</dbReference>
<protein>
    <recommendedName>
        <fullName evidence="5">procollagen-lysine 5-dioxygenase</fullName>
        <ecNumber evidence="5">1.14.11.4</ecNumber>
    </recommendedName>
</protein>
<dbReference type="GO" id="GO:0005791">
    <property type="term" value="C:rough endoplasmic reticulum"/>
    <property type="evidence" value="ECO:0007669"/>
    <property type="project" value="UniProtKB-SubCell"/>
</dbReference>
<evidence type="ECO:0000256" key="8">
    <source>
        <dbReference type="ARBA" id="ARBA00022824"/>
    </source>
</evidence>
<evidence type="ECO:0000313" key="19">
    <source>
        <dbReference type="Proteomes" id="UP000886611"/>
    </source>
</evidence>
<dbReference type="EC" id="1.14.11.4" evidence="5"/>
<keyword evidence="11" id="KW-0560">Oxidoreductase</keyword>
<dbReference type="SUPFAM" id="SSF53448">
    <property type="entry name" value="Nucleotide-diphospho-sugar transferases"/>
    <property type="match status" value="1"/>
</dbReference>
<evidence type="ECO:0000256" key="7">
    <source>
        <dbReference type="ARBA" id="ARBA00022729"/>
    </source>
</evidence>
<evidence type="ECO:0000256" key="11">
    <source>
        <dbReference type="ARBA" id="ARBA00023002"/>
    </source>
</evidence>
<dbReference type="InterPro" id="IPR057589">
    <property type="entry name" value="GT_PLOD"/>
</dbReference>
<comment type="cofactor">
    <cofactor evidence="1">
        <name>Fe(2+)</name>
        <dbReference type="ChEBI" id="CHEBI:29033"/>
    </cofactor>
</comment>
<comment type="subcellular location">
    <subcellularLocation>
        <location evidence="3">Endoplasmic reticulum membrane</location>
        <topology evidence="3">Peripheral membrane protein</topology>
        <orientation evidence="3">Lumenal side</orientation>
    </subcellularLocation>
    <subcellularLocation>
        <location evidence="4">Rough endoplasmic reticulum</location>
    </subcellularLocation>
</comment>
<comment type="caution">
    <text evidence="18">The sequence shown here is derived from an EMBL/GenBank/DDBJ whole genome shotgun (WGS) entry which is preliminary data.</text>
</comment>
<dbReference type="Gene3D" id="3.90.550.10">
    <property type="entry name" value="Spore Coat Polysaccharide Biosynthesis Protein SpsA, Chain A"/>
    <property type="match status" value="1"/>
</dbReference>
<dbReference type="InterPro" id="IPR044861">
    <property type="entry name" value="IPNS-like_FE2OG_OXY"/>
</dbReference>
<keyword evidence="19" id="KW-1185">Reference proteome</keyword>
<dbReference type="SMART" id="SM00702">
    <property type="entry name" value="P4Hc"/>
    <property type="match status" value="1"/>
</dbReference>
<evidence type="ECO:0000256" key="3">
    <source>
        <dbReference type="ARBA" id="ARBA00004367"/>
    </source>
</evidence>
<organism evidence="18 19">
    <name type="scientific">Polypterus senegalus</name>
    <name type="common">Senegal bichir</name>
    <dbReference type="NCBI Taxonomy" id="55291"/>
    <lineage>
        <taxon>Eukaryota</taxon>
        <taxon>Metazoa</taxon>
        <taxon>Chordata</taxon>
        <taxon>Craniata</taxon>
        <taxon>Vertebrata</taxon>
        <taxon>Euteleostomi</taxon>
        <taxon>Actinopterygii</taxon>
        <taxon>Polypteriformes</taxon>
        <taxon>Polypteridae</taxon>
        <taxon>Polypterus</taxon>
    </lineage>
</organism>
<dbReference type="GO" id="GO:0005506">
    <property type="term" value="F:iron ion binding"/>
    <property type="evidence" value="ECO:0007669"/>
    <property type="project" value="InterPro"/>
</dbReference>
<keyword evidence="8" id="KW-0256">Endoplasmic reticulum</keyword>
<feature type="signal peptide" evidence="16">
    <location>
        <begin position="1"/>
        <end position="24"/>
    </location>
</feature>
<dbReference type="FunFam" id="2.60.120.620:FF:000004">
    <property type="entry name" value="Procollagen-lysine,2-oxoglutarate 5-dioxygenase 2"/>
    <property type="match status" value="1"/>
</dbReference>
<dbReference type="GO" id="GO:0005789">
    <property type="term" value="C:endoplasmic reticulum membrane"/>
    <property type="evidence" value="ECO:0007669"/>
    <property type="project" value="UniProtKB-SubCell"/>
</dbReference>
<reference evidence="18 19" key="1">
    <citation type="journal article" date="2021" name="Cell">
        <title>Tracing the genetic footprints of vertebrate landing in non-teleost ray-finned fishes.</title>
        <authorList>
            <person name="Bi X."/>
            <person name="Wang K."/>
            <person name="Yang L."/>
            <person name="Pan H."/>
            <person name="Jiang H."/>
            <person name="Wei Q."/>
            <person name="Fang M."/>
            <person name="Yu H."/>
            <person name="Zhu C."/>
            <person name="Cai Y."/>
            <person name="He Y."/>
            <person name="Gan X."/>
            <person name="Zeng H."/>
            <person name="Yu D."/>
            <person name="Zhu Y."/>
            <person name="Jiang H."/>
            <person name="Qiu Q."/>
            <person name="Yang H."/>
            <person name="Zhang Y.E."/>
            <person name="Wang W."/>
            <person name="Zhu M."/>
            <person name="He S."/>
            <person name="Zhang G."/>
        </authorList>
    </citation>
    <scope>NUCLEOTIDE SEQUENCE [LARGE SCALE GENOMIC DNA]</scope>
    <source>
        <strain evidence="18">Bchr_013</strain>
    </source>
</reference>
<feature type="chain" id="PRO_5036471447" description="procollagen-lysine 5-dioxygenase" evidence="16">
    <location>
        <begin position="25"/>
        <end position="757"/>
    </location>
</feature>
<feature type="non-terminal residue" evidence="18">
    <location>
        <position position="757"/>
    </location>
</feature>
<dbReference type="EMBL" id="JAATIS010004040">
    <property type="protein sequence ID" value="KAG2463216.1"/>
    <property type="molecule type" value="Genomic_DNA"/>
</dbReference>
<evidence type="ECO:0000256" key="13">
    <source>
        <dbReference type="ARBA" id="ARBA00023136"/>
    </source>
</evidence>
<keyword evidence="10 18" id="KW-0223">Dioxygenase</keyword>
<dbReference type="Pfam" id="PF25342">
    <property type="entry name" value="GT_PLOD"/>
    <property type="match status" value="1"/>
</dbReference>
<evidence type="ECO:0000259" key="17">
    <source>
        <dbReference type="PROSITE" id="PS51471"/>
    </source>
</evidence>
<dbReference type="PANTHER" id="PTHR10730:SF6">
    <property type="entry name" value="PROCOLLAGEN-LYSINE,2-OXOGLUTARATE 5-DIOXYGENASE 2"/>
    <property type="match status" value="1"/>
</dbReference>
<evidence type="ECO:0000256" key="15">
    <source>
        <dbReference type="ARBA" id="ARBA00047930"/>
    </source>
</evidence>
<keyword evidence="6" id="KW-0479">Metal-binding</keyword>
<dbReference type="FunFam" id="3.90.550.10:FF:000249">
    <property type="entry name" value="Procollagen-lysine,2-oxoglutarate 5-dioxygenase 2"/>
    <property type="match status" value="1"/>
</dbReference>
<dbReference type="CDD" id="cd00761">
    <property type="entry name" value="Glyco_tranf_GTA_type"/>
    <property type="match status" value="1"/>
</dbReference>
<evidence type="ECO:0000313" key="18">
    <source>
        <dbReference type="EMBL" id="KAG2463216.1"/>
    </source>
</evidence>
<evidence type="ECO:0000256" key="6">
    <source>
        <dbReference type="ARBA" id="ARBA00022723"/>
    </source>
</evidence>
<dbReference type="GeneID" id="120533633"/>
<dbReference type="GO" id="GO:0031418">
    <property type="term" value="F:L-ascorbic acid binding"/>
    <property type="evidence" value="ECO:0007669"/>
    <property type="project" value="UniProtKB-KW"/>
</dbReference>
<dbReference type="Gene3D" id="2.60.120.620">
    <property type="entry name" value="q2cbj1_9rhob like domain"/>
    <property type="match status" value="1"/>
</dbReference>
<keyword evidence="14" id="KW-0325">Glycoprotein</keyword>
<evidence type="ECO:0000256" key="12">
    <source>
        <dbReference type="ARBA" id="ARBA00023004"/>
    </source>
</evidence>
<dbReference type="InterPro" id="IPR029044">
    <property type="entry name" value="Nucleotide-diphossugar_trans"/>
</dbReference>
<dbReference type="OrthoDB" id="69177at2759"/>
<dbReference type="PROSITE" id="PS51471">
    <property type="entry name" value="FE2OG_OXY"/>
    <property type="match status" value="1"/>
</dbReference>
<proteinExistence type="predicted"/>
<evidence type="ECO:0000256" key="14">
    <source>
        <dbReference type="ARBA" id="ARBA00023180"/>
    </source>
</evidence>
<keyword evidence="9" id="KW-0847">Vitamin C</keyword>
<dbReference type="GO" id="GO:0008475">
    <property type="term" value="F:procollagen-lysine 5-dioxygenase activity"/>
    <property type="evidence" value="ECO:0007669"/>
    <property type="project" value="UniProtKB-EC"/>
</dbReference>
<keyword evidence="7 16" id="KW-0732">Signal</keyword>
<evidence type="ECO:0000256" key="10">
    <source>
        <dbReference type="ARBA" id="ARBA00022964"/>
    </source>
</evidence>
<evidence type="ECO:0000256" key="4">
    <source>
        <dbReference type="ARBA" id="ARBA00004427"/>
    </source>
</evidence>
<dbReference type="InterPro" id="IPR005123">
    <property type="entry name" value="Oxoglu/Fe-dep_dioxygenase_dom"/>
</dbReference>
<feature type="domain" description="Fe2OG dioxygenase" evidence="17">
    <location>
        <begin position="664"/>
        <end position="757"/>
    </location>
</feature>